<dbReference type="EMBL" id="JBHSHE010000016">
    <property type="protein sequence ID" value="MFC4715401.1"/>
    <property type="molecule type" value="Genomic_DNA"/>
</dbReference>
<dbReference type="PANTHER" id="PTHR42718:SF9">
    <property type="entry name" value="MAJOR FACILITATOR SUPERFAMILY MULTIDRUG TRANSPORTER MFSC"/>
    <property type="match status" value="1"/>
</dbReference>
<dbReference type="Gene3D" id="1.20.1250.20">
    <property type="entry name" value="MFS general substrate transporter like domains"/>
    <property type="match status" value="1"/>
</dbReference>
<dbReference type="InterPro" id="IPR020846">
    <property type="entry name" value="MFS_dom"/>
</dbReference>
<evidence type="ECO:0000313" key="9">
    <source>
        <dbReference type="Proteomes" id="UP001595884"/>
    </source>
</evidence>
<comment type="caution">
    <text evidence="8">The sequence shown here is derived from an EMBL/GenBank/DDBJ whole genome shotgun (WGS) entry which is preliminary data.</text>
</comment>
<feature type="transmembrane region" description="Helical" evidence="6">
    <location>
        <begin position="12"/>
        <end position="37"/>
    </location>
</feature>
<dbReference type="PANTHER" id="PTHR42718">
    <property type="entry name" value="MAJOR FACILITATOR SUPERFAMILY MULTIDRUG TRANSPORTER MFSC"/>
    <property type="match status" value="1"/>
</dbReference>
<feature type="transmembrane region" description="Helical" evidence="6">
    <location>
        <begin position="135"/>
        <end position="157"/>
    </location>
</feature>
<dbReference type="RefSeq" id="WP_188685904.1">
    <property type="nucleotide sequence ID" value="NZ_BAAAVQ010000029.1"/>
</dbReference>
<feature type="transmembrane region" description="Helical" evidence="6">
    <location>
        <begin position="43"/>
        <end position="62"/>
    </location>
</feature>
<feature type="transmembrane region" description="Helical" evidence="6">
    <location>
        <begin position="329"/>
        <end position="353"/>
    </location>
</feature>
<keyword evidence="3 6" id="KW-0812">Transmembrane</keyword>
<feature type="transmembrane region" description="Helical" evidence="6">
    <location>
        <begin position="432"/>
        <end position="455"/>
    </location>
</feature>
<protein>
    <submittedName>
        <fullName evidence="8">MFS transporter</fullName>
    </submittedName>
</protein>
<name>A0ABV9MHR7_9MICC</name>
<dbReference type="InterPro" id="IPR036259">
    <property type="entry name" value="MFS_trans_sf"/>
</dbReference>
<evidence type="ECO:0000256" key="1">
    <source>
        <dbReference type="ARBA" id="ARBA00004651"/>
    </source>
</evidence>
<feature type="transmembrane region" description="Helical" evidence="6">
    <location>
        <begin position="262"/>
        <end position="283"/>
    </location>
</feature>
<feature type="transmembrane region" description="Helical" evidence="6">
    <location>
        <begin position="163"/>
        <end position="182"/>
    </location>
</feature>
<gene>
    <name evidence="8" type="ORF">ACFO7V_04515</name>
</gene>
<dbReference type="SUPFAM" id="SSF103473">
    <property type="entry name" value="MFS general substrate transporter"/>
    <property type="match status" value="1"/>
</dbReference>
<feature type="transmembrane region" description="Helical" evidence="6">
    <location>
        <begin position="219"/>
        <end position="241"/>
    </location>
</feature>
<sequence length="463" mass="48486">MNRTNSNLVPTLIFAALSTAIVSSLGMLLVPSIAATYQISVSAAQWMLTVNLLAGAVATPVMGRLSDGPHKKKLLLYSLVIILLGSILAALAPTFGIFLIGRAMQGLTYGIVPVTIALARRYSDPKTVHHAISSLSVTVATGIGIGYPLTGVIAGMFSFQWAFWFAAVFVFIVIFVVLRIVPDGPDENAPRTKFDFAGALLLAAGLGLLLLGISEGSHWGWISARTVLVLGVAIILLFIWVKTELRIAHPLINLRTLRQGEVLLANFAAIGLGAALYIGMSVASLVAQAPATTNFGLALPILWAGFVIMPLSVGSLVANRLVHRLGHRVGYPALLPIGATLFAAAATFLWLAHGALWELLLGMLVFGLGMGASYAAMPALIARSVAAEQLGSSVSFNQVLRTVGSSFGTAVSAAIIAMHADSSGATTGQGVTLSFAVSAIGCILLGLALTVHFFYRKQKSNES</sequence>
<organism evidence="8 9">
    <name type="scientific">Glutamicibacter bergerei</name>
    <dbReference type="NCBI Taxonomy" id="256702"/>
    <lineage>
        <taxon>Bacteria</taxon>
        <taxon>Bacillati</taxon>
        <taxon>Actinomycetota</taxon>
        <taxon>Actinomycetes</taxon>
        <taxon>Micrococcales</taxon>
        <taxon>Micrococcaceae</taxon>
        <taxon>Glutamicibacter</taxon>
    </lineage>
</organism>
<dbReference type="Pfam" id="PF07690">
    <property type="entry name" value="MFS_1"/>
    <property type="match status" value="1"/>
</dbReference>
<evidence type="ECO:0000256" key="4">
    <source>
        <dbReference type="ARBA" id="ARBA00022989"/>
    </source>
</evidence>
<dbReference type="InterPro" id="IPR011701">
    <property type="entry name" value="MFS"/>
</dbReference>
<keyword evidence="5 6" id="KW-0472">Membrane</keyword>
<evidence type="ECO:0000259" key="7">
    <source>
        <dbReference type="PROSITE" id="PS50850"/>
    </source>
</evidence>
<dbReference type="Gene3D" id="1.20.1720.10">
    <property type="entry name" value="Multidrug resistance protein D"/>
    <property type="match status" value="1"/>
</dbReference>
<feature type="transmembrane region" description="Helical" evidence="6">
    <location>
        <begin position="402"/>
        <end position="420"/>
    </location>
</feature>
<dbReference type="Proteomes" id="UP001595884">
    <property type="component" value="Unassembled WGS sequence"/>
</dbReference>
<evidence type="ECO:0000313" key="8">
    <source>
        <dbReference type="EMBL" id="MFC4715401.1"/>
    </source>
</evidence>
<feature type="transmembrane region" description="Helical" evidence="6">
    <location>
        <begin position="359"/>
        <end position="381"/>
    </location>
</feature>
<dbReference type="GeneID" id="303304752"/>
<keyword evidence="2" id="KW-0813">Transport</keyword>
<keyword evidence="9" id="KW-1185">Reference proteome</keyword>
<evidence type="ECO:0000256" key="3">
    <source>
        <dbReference type="ARBA" id="ARBA00022692"/>
    </source>
</evidence>
<proteinExistence type="predicted"/>
<evidence type="ECO:0000256" key="5">
    <source>
        <dbReference type="ARBA" id="ARBA00023136"/>
    </source>
</evidence>
<feature type="transmembrane region" description="Helical" evidence="6">
    <location>
        <begin position="295"/>
        <end position="317"/>
    </location>
</feature>
<comment type="subcellular location">
    <subcellularLocation>
        <location evidence="1">Cell membrane</location>
        <topology evidence="1">Multi-pass membrane protein</topology>
    </subcellularLocation>
</comment>
<feature type="transmembrane region" description="Helical" evidence="6">
    <location>
        <begin position="194"/>
        <end position="213"/>
    </location>
</feature>
<keyword evidence="4 6" id="KW-1133">Transmembrane helix</keyword>
<feature type="transmembrane region" description="Helical" evidence="6">
    <location>
        <begin position="74"/>
        <end position="100"/>
    </location>
</feature>
<evidence type="ECO:0000256" key="6">
    <source>
        <dbReference type="SAM" id="Phobius"/>
    </source>
</evidence>
<dbReference type="PROSITE" id="PS50850">
    <property type="entry name" value="MFS"/>
    <property type="match status" value="1"/>
</dbReference>
<evidence type="ECO:0000256" key="2">
    <source>
        <dbReference type="ARBA" id="ARBA00022448"/>
    </source>
</evidence>
<reference evidence="9" key="1">
    <citation type="journal article" date="2019" name="Int. J. Syst. Evol. Microbiol.">
        <title>The Global Catalogue of Microorganisms (GCM) 10K type strain sequencing project: providing services to taxonomists for standard genome sequencing and annotation.</title>
        <authorList>
            <consortium name="The Broad Institute Genomics Platform"/>
            <consortium name="The Broad Institute Genome Sequencing Center for Infectious Disease"/>
            <person name="Wu L."/>
            <person name="Ma J."/>
        </authorList>
    </citation>
    <scope>NUCLEOTIDE SEQUENCE [LARGE SCALE GENOMIC DNA]</scope>
    <source>
        <strain evidence="9">CGMCC 1.12849</strain>
    </source>
</reference>
<feature type="transmembrane region" description="Helical" evidence="6">
    <location>
        <begin position="106"/>
        <end position="123"/>
    </location>
</feature>
<accession>A0ABV9MHR7</accession>
<feature type="domain" description="Major facilitator superfamily (MFS) profile" evidence="7">
    <location>
        <begin position="1"/>
        <end position="459"/>
    </location>
</feature>